<sequence length="243" mass="26934">MRNEDISVCSRCGLPLCGQCDESELNLHKPECHALSSSSKRGKRTSLALLDNVSLLFEVVLVLRCLHLRDIPENWSHFLGLTSHVGERRDSELEARALEASEVVIRDIGIEIPREEVLNICGILDTNSFEIPLPSSPGTIQAIYKIGCLPEHNCIPTGHRCFESDLSLVIRASVDLKAGCICERCRDPTEKGSFIGALNCLKCGVGRILPENPLEDNKNETSWICIDCGYVLPRDLLRTPTIK</sequence>
<keyword evidence="2" id="KW-1185">Reference proteome</keyword>
<name>A0A7R8CQJ3_LEPSM</name>
<dbReference type="EC" id="2.1.1.357" evidence="1"/>
<dbReference type="GO" id="GO:0140954">
    <property type="term" value="F:histone H3K36 dimethyltransferase activity"/>
    <property type="evidence" value="ECO:0007669"/>
    <property type="project" value="UniProtKB-EC"/>
</dbReference>
<evidence type="ECO:0000313" key="2">
    <source>
        <dbReference type="Proteomes" id="UP000675881"/>
    </source>
</evidence>
<protein>
    <submittedName>
        <fullName evidence="1">SMYD</fullName>
        <ecNumber evidence="1">2.1.1.354</ecNumber>
        <ecNumber evidence="1">2.1.1.357</ecNumber>
    </submittedName>
</protein>
<dbReference type="GO" id="GO:0032259">
    <property type="term" value="P:methylation"/>
    <property type="evidence" value="ECO:0007669"/>
    <property type="project" value="UniProtKB-KW"/>
</dbReference>
<organism evidence="1 2">
    <name type="scientific">Lepeophtheirus salmonis</name>
    <name type="common">Salmon louse</name>
    <name type="synonym">Caligus salmonis</name>
    <dbReference type="NCBI Taxonomy" id="72036"/>
    <lineage>
        <taxon>Eukaryota</taxon>
        <taxon>Metazoa</taxon>
        <taxon>Ecdysozoa</taxon>
        <taxon>Arthropoda</taxon>
        <taxon>Crustacea</taxon>
        <taxon>Multicrustacea</taxon>
        <taxon>Hexanauplia</taxon>
        <taxon>Copepoda</taxon>
        <taxon>Siphonostomatoida</taxon>
        <taxon>Caligidae</taxon>
        <taxon>Lepeophtheirus</taxon>
    </lineage>
</organism>
<dbReference type="PANTHER" id="PTHR46455">
    <property type="entry name" value="SET AND MYND DOMAIN CONTAINING, ARTHROPOD-SPECIFIC, MEMBER 4, ISOFORM A"/>
    <property type="match status" value="1"/>
</dbReference>
<dbReference type="EC" id="2.1.1.354" evidence="1"/>
<dbReference type="EMBL" id="HG994594">
    <property type="protein sequence ID" value="CAF2861949.1"/>
    <property type="molecule type" value="Genomic_DNA"/>
</dbReference>
<dbReference type="OrthoDB" id="265717at2759"/>
<gene>
    <name evidence="1" type="ORF">LSAA_6071</name>
</gene>
<keyword evidence="1" id="KW-0808">Transferase</keyword>
<keyword evidence="1" id="KW-0489">Methyltransferase</keyword>
<dbReference type="Proteomes" id="UP000675881">
    <property type="component" value="Chromosome 15"/>
</dbReference>
<dbReference type="AlphaFoldDB" id="A0A7R8CQJ3"/>
<accession>A0A7R8CQJ3</accession>
<dbReference type="InterPro" id="IPR053010">
    <property type="entry name" value="SET_SmydA-8"/>
</dbReference>
<reference evidence="1" key="1">
    <citation type="submission" date="2021-02" db="EMBL/GenBank/DDBJ databases">
        <authorList>
            <person name="Bekaert M."/>
        </authorList>
    </citation>
    <scope>NUCLEOTIDE SEQUENCE</scope>
    <source>
        <strain evidence="1">IoA-00</strain>
    </source>
</reference>
<dbReference type="GO" id="GO:0140999">
    <property type="term" value="F:histone H3K4 trimethyltransferase activity"/>
    <property type="evidence" value="ECO:0007669"/>
    <property type="project" value="UniProtKB-EC"/>
</dbReference>
<dbReference type="PANTHER" id="PTHR46455:SF1">
    <property type="entry name" value="SET AND MYND DOMAIN CONTAINING, ARTHROPOD-SPECIFIC, MEMBER 2"/>
    <property type="match status" value="1"/>
</dbReference>
<evidence type="ECO:0000313" key="1">
    <source>
        <dbReference type="EMBL" id="CAF2861949.1"/>
    </source>
</evidence>
<proteinExistence type="predicted"/>